<keyword evidence="2" id="KW-0812">Transmembrane</keyword>
<evidence type="ECO:0000256" key="1">
    <source>
        <dbReference type="SAM" id="MobiDB-lite"/>
    </source>
</evidence>
<feature type="compositionally biased region" description="Basic and acidic residues" evidence="1">
    <location>
        <begin position="105"/>
        <end position="133"/>
    </location>
</feature>
<feature type="region of interest" description="Disordered" evidence="1">
    <location>
        <begin position="336"/>
        <end position="398"/>
    </location>
</feature>
<feature type="compositionally biased region" description="Basic and acidic residues" evidence="1">
    <location>
        <begin position="84"/>
        <end position="98"/>
    </location>
</feature>
<feature type="compositionally biased region" description="Basic and acidic residues" evidence="1">
    <location>
        <begin position="373"/>
        <end position="386"/>
    </location>
</feature>
<gene>
    <name evidence="3" type="ORF">M011DRAFT_407763</name>
</gene>
<feature type="region of interest" description="Disordered" evidence="1">
    <location>
        <begin position="64"/>
        <end position="133"/>
    </location>
</feature>
<sequence>MGVGETITVINRSGKVVSSSRHILDVFKDAKSAYRERKAEIKAERHAAAQEKKLREGMKALRLEDDTRSRASCRHTHRSKTHRPHDGERRSRSHRFEADLAGEDGLPRELMRRHTDGPGREHPLKAHRSHSESHIDMDLAYGELPPQLPSDKYDDGELREKASKLERLLDEANCLHHSATATIDNLQKNPDALAAVALTLQEISTLVAKMGPSVLPLLKGSFPAVAALLVSPQFMIAAGVGIGVTIVALGGYKIIRKIQQQNESPRLEAPYAAAPPEQIEQLEQLETEELSRIEVWRRGIAEIEADSAGTTVDGEFITPGASRQLVAAGVLDEEEIRSRRKSRVGEDKEHRSRSHRAKSTKSSSKSTASRARSTKESTKTKKKEPSGLRMLFRSHTAH</sequence>
<proteinExistence type="predicted"/>
<keyword evidence="2" id="KW-0472">Membrane</keyword>
<organism evidence="3 4">
    <name type="scientific">Sporormia fimetaria CBS 119925</name>
    <dbReference type="NCBI Taxonomy" id="1340428"/>
    <lineage>
        <taxon>Eukaryota</taxon>
        <taxon>Fungi</taxon>
        <taxon>Dikarya</taxon>
        <taxon>Ascomycota</taxon>
        <taxon>Pezizomycotina</taxon>
        <taxon>Dothideomycetes</taxon>
        <taxon>Pleosporomycetidae</taxon>
        <taxon>Pleosporales</taxon>
        <taxon>Sporormiaceae</taxon>
        <taxon>Sporormia</taxon>
    </lineage>
</organism>
<feature type="transmembrane region" description="Helical" evidence="2">
    <location>
        <begin position="234"/>
        <end position="255"/>
    </location>
</feature>
<keyword evidence="4" id="KW-1185">Reference proteome</keyword>
<accession>A0A6A6V4D2</accession>
<evidence type="ECO:0000313" key="4">
    <source>
        <dbReference type="Proteomes" id="UP000799440"/>
    </source>
</evidence>
<dbReference type="OrthoDB" id="5402307at2759"/>
<keyword evidence="2" id="KW-1133">Transmembrane helix</keyword>
<evidence type="ECO:0000256" key="2">
    <source>
        <dbReference type="SAM" id="Phobius"/>
    </source>
</evidence>
<name>A0A6A6V4D2_9PLEO</name>
<dbReference type="AlphaFoldDB" id="A0A6A6V4D2"/>
<feature type="compositionally biased region" description="Low complexity" evidence="1">
    <location>
        <begin position="360"/>
        <end position="371"/>
    </location>
</feature>
<evidence type="ECO:0000313" key="3">
    <source>
        <dbReference type="EMBL" id="KAF2744746.1"/>
    </source>
</evidence>
<protein>
    <submittedName>
        <fullName evidence="3">Uncharacterized protein</fullName>
    </submittedName>
</protein>
<reference evidence="3" key="1">
    <citation type="journal article" date="2020" name="Stud. Mycol.">
        <title>101 Dothideomycetes genomes: a test case for predicting lifestyles and emergence of pathogens.</title>
        <authorList>
            <person name="Haridas S."/>
            <person name="Albert R."/>
            <person name="Binder M."/>
            <person name="Bloem J."/>
            <person name="Labutti K."/>
            <person name="Salamov A."/>
            <person name="Andreopoulos B."/>
            <person name="Baker S."/>
            <person name="Barry K."/>
            <person name="Bills G."/>
            <person name="Bluhm B."/>
            <person name="Cannon C."/>
            <person name="Castanera R."/>
            <person name="Culley D."/>
            <person name="Daum C."/>
            <person name="Ezra D."/>
            <person name="Gonzalez J."/>
            <person name="Henrissat B."/>
            <person name="Kuo A."/>
            <person name="Liang C."/>
            <person name="Lipzen A."/>
            <person name="Lutzoni F."/>
            <person name="Magnuson J."/>
            <person name="Mondo S."/>
            <person name="Nolan M."/>
            <person name="Ohm R."/>
            <person name="Pangilinan J."/>
            <person name="Park H.-J."/>
            <person name="Ramirez L."/>
            <person name="Alfaro M."/>
            <person name="Sun H."/>
            <person name="Tritt A."/>
            <person name="Yoshinaga Y."/>
            <person name="Zwiers L.-H."/>
            <person name="Turgeon B."/>
            <person name="Goodwin S."/>
            <person name="Spatafora J."/>
            <person name="Crous P."/>
            <person name="Grigoriev I."/>
        </authorList>
    </citation>
    <scope>NUCLEOTIDE SEQUENCE</scope>
    <source>
        <strain evidence="3">CBS 119925</strain>
    </source>
</reference>
<dbReference type="EMBL" id="MU006586">
    <property type="protein sequence ID" value="KAF2744746.1"/>
    <property type="molecule type" value="Genomic_DNA"/>
</dbReference>
<feature type="compositionally biased region" description="Basic residues" evidence="1">
    <location>
        <begin position="71"/>
        <end position="83"/>
    </location>
</feature>
<dbReference type="Proteomes" id="UP000799440">
    <property type="component" value="Unassembled WGS sequence"/>
</dbReference>